<dbReference type="GO" id="GO:0000981">
    <property type="term" value="F:DNA-binding transcription factor activity, RNA polymerase II-specific"/>
    <property type="evidence" value="ECO:0007669"/>
    <property type="project" value="InterPro"/>
</dbReference>
<feature type="region of interest" description="Disordered" evidence="4">
    <location>
        <begin position="106"/>
        <end position="136"/>
    </location>
</feature>
<sequence length="698" mass="78674">MVSTHDGTRSKPVAIAPAPTGGHNGDSSESSQPMMHYTCQPCAKRKVKCNKAAPTCSSCRKAKLECVYQAPQPRWRKRKLSGDVLERLARYEGILRQHNLLDVDASPSVRDTQPQDPVSLHWNEPEPSGSGTLLAGEGKSRYIDSNIWRNFGDDGMQPESDEEDYEDQAEISDPLTGAFMGSQQSILQYHPSHAKAMLLWATHVDVVEPICKVLHIPSTAKMVETVSQKPEMASKTDECLLFAIYHFAVFAMTDEECVEKLGHARATLRQRYHFATRQALVNASFLKTTETSVLQALVLFLMSCRYVYDSQTYWILTGVAARIAQRMGLHRDGEKLGLPPFQVQMRRRLFYQLLPLEGVASQMSGAGISIPADAWDTKPPLNVDDNQIWPGMTEPPEEQHGATEMIFCLTRACIGKFVVKAGKPANGWTFKDVHEAEMAIGEAERDVEEKYIRYCDIVNPLHFLAVGLARCGITAMRMRVRLPKVRNKTATDTEQRELLQLARKIIDTDAAVCSHASLDKYRWHVRPFSIWGMWDSLIFLLTSLWMRLYLFSPAEIHAEWKRVQEVYQNHSEVLESKRALFVAFGRLTLKAWGARLARDDVPEPGFISTLYSLQTVKYQRKEDSVQEIGDVVSFEPSPASGEDVPCMEFDIGDALDDRAGQGAVGNSNTTAEFNFSLDAEDWIFWDQLIHEHQTQVVE</sequence>
<dbReference type="InterPro" id="IPR036864">
    <property type="entry name" value="Zn2-C6_fun-type_DNA-bd_sf"/>
</dbReference>
<dbReference type="GO" id="GO:0008270">
    <property type="term" value="F:zinc ion binding"/>
    <property type="evidence" value="ECO:0007669"/>
    <property type="project" value="InterPro"/>
</dbReference>
<dbReference type="PROSITE" id="PS50048">
    <property type="entry name" value="ZN2_CY6_FUNGAL_2"/>
    <property type="match status" value="1"/>
</dbReference>
<dbReference type="SUPFAM" id="SSF57701">
    <property type="entry name" value="Zn2/Cys6 DNA-binding domain"/>
    <property type="match status" value="1"/>
</dbReference>
<feature type="region of interest" description="Disordered" evidence="4">
    <location>
        <begin position="1"/>
        <end position="33"/>
    </location>
</feature>
<dbReference type="PANTHER" id="PTHR31001">
    <property type="entry name" value="UNCHARACTERIZED TRANSCRIPTIONAL REGULATORY PROTEIN"/>
    <property type="match status" value="1"/>
</dbReference>
<protein>
    <submittedName>
        <fullName evidence="6">C6 transcription factor</fullName>
    </submittedName>
</protein>
<name>A0A9P9DWU5_9HYPO</name>
<keyword evidence="7" id="KW-1185">Reference proteome</keyword>
<dbReference type="SMART" id="SM00066">
    <property type="entry name" value="GAL4"/>
    <property type="match status" value="1"/>
</dbReference>
<accession>A0A9P9DWU5</accession>
<dbReference type="OrthoDB" id="435881at2759"/>
<dbReference type="InterPro" id="IPR001138">
    <property type="entry name" value="Zn2Cys6_DnaBD"/>
</dbReference>
<dbReference type="CDD" id="cd00067">
    <property type="entry name" value="GAL4"/>
    <property type="match status" value="1"/>
</dbReference>
<evidence type="ECO:0000259" key="5">
    <source>
        <dbReference type="PROSITE" id="PS50048"/>
    </source>
</evidence>
<evidence type="ECO:0000256" key="1">
    <source>
        <dbReference type="ARBA" id="ARBA00004123"/>
    </source>
</evidence>
<dbReference type="InterPro" id="IPR050613">
    <property type="entry name" value="Sec_Metabolite_Reg"/>
</dbReference>
<reference evidence="6" key="1">
    <citation type="journal article" date="2021" name="Nat. Commun.">
        <title>Genetic determinants of endophytism in the Arabidopsis root mycobiome.</title>
        <authorList>
            <person name="Mesny F."/>
            <person name="Miyauchi S."/>
            <person name="Thiergart T."/>
            <person name="Pickel B."/>
            <person name="Atanasova L."/>
            <person name="Karlsson M."/>
            <person name="Huettel B."/>
            <person name="Barry K.W."/>
            <person name="Haridas S."/>
            <person name="Chen C."/>
            <person name="Bauer D."/>
            <person name="Andreopoulos W."/>
            <person name="Pangilinan J."/>
            <person name="LaButti K."/>
            <person name="Riley R."/>
            <person name="Lipzen A."/>
            <person name="Clum A."/>
            <person name="Drula E."/>
            <person name="Henrissat B."/>
            <person name="Kohler A."/>
            <person name="Grigoriev I.V."/>
            <person name="Martin F.M."/>
            <person name="Hacquard S."/>
        </authorList>
    </citation>
    <scope>NUCLEOTIDE SEQUENCE</scope>
    <source>
        <strain evidence="6">MPI-CAGE-AT-0147</strain>
    </source>
</reference>
<dbReference type="EMBL" id="JAGMUV010000020">
    <property type="protein sequence ID" value="KAH7125921.1"/>
    <property type="molecule type" value="Genomic_DNA"/>
</dbReference>
<dbReference type="InterPro" id="IPR007219">
    <property type="entry name" value="XnlR_reg_dom"/>
</dbReference>
<comment type="caution">
    <text evidence="6">The sequence shown here is derived from an EMBL/GenBank/DDBJ whole genome shotgun (WGS) entry which is preliminary data.</text>
</comment>
<evidence type="ECO:0000256" key="4">
    <source>
        <dbReference type="SAM" id="MobiDB-lite"/>
    </source>
</evidence>
<dbReference type="SMART" id="SM00906">
    <property type="entry name" value="Fungal_trans"/>
    <property type="match status" value="1"/>
</dbReference>
<feature type="domain" description="Zn(2)-C6 fungal-type" evidence="5">
    <location>
        <begin position="38"/>
        <end position="68"/>
    </location>
</feature>
<dbReference type="GO" id="GO:0005634">
    <property type="term" value="C:nucleus"/>
    <property type="evidence" value="ECO:0007669"/>
    <property type="project" value="UniProtKB-SubCell"/>
</dbReference>
<evidence type="ECO:0000256" key="2">
    <source>
        <dbReference type="ARBA" id="ARBA00022723"/>
    </source>
</evidence>
<keyword evidence="2" id="KW-0479">Metal-binding</keyword>
<dbReference type="Pfam" id="PF00172">
    <property type="entry name" value="Zn_clus"/>
    <property type="match status" value="1"/>
</dbReference>
<comment type="subcellular location">
    <subcellularLocation>
        <location evidence="1">Nucleus</location>
    </subcellularLocation>
</comment>
<organism evidence="6 7">
    <name type="scientific">Dactylonectria macrodidyma</name>
    <dbReference type="NCBI Taxonomy" id="307937"/>
    <lineage>
        <taxon>Eukaryota</taxon>
        <taxon>Fungi</taxon>
        <taxon>Dikarya</taxon>
        <taxon>Ascomycota</taxon>
        <taxon>Pezizomycotina</taxon>
        <taxon>Sordariomycetes</taxon>
        <taxon>Hypocreomycetidae</taxon>
        <taxon>Hypocreales</taxon>
        <taxon>Nectriaceae</taxon>
        <taxon>Dactylonectria</taxon>
    </lineage>
</organism>
<gene>
    <name evidence="6" type="ORF">EDB81DRAFT_810171</name>
</gene>
<dbReference type="PROSITE" id="PS00463">
    <property type="entry name" value="ZN2_CY6_FUNGAL_1"/>
    <property type="match status" value="1"/>
</dbReference>
<evidence type="ECO:0000313" key="7">
    <source>
        <dbReference type="Proteomes" id="UP000738349"/>
    </source>
</evidence>
<keyword evidence="3" id="KW-0539">Nucleus</keyword>
<dbReference type="Gene3D" id="4.10.240.10">
    <property type="entry name" value="Zn(2)-C6 fungal-type DNA-binding domain"/>
    <property type="match status" value="1"/>
</dbReference>
<proteinExistence type="predicted"/>
<dbReference type="PANTHER" id="PTHR31001:SF85">
    <property type="entry name" value="ZN(II)2CYS6 TRANSCRIPTION FACTOR (EUROFUNG)"/>
    <property type="match status" value="1"/>
</dbReference>
<evidence type="ECO:0000313" key="6">
    <source>
        <dbReference type="EMBL" id="KAH7125921.1"/>
    </source>
</evidence>
<evidence type="ECO:0000256" key="3">
    <source>
        <dbReference type="ARBA" id="ARBA00023242"/>
    </source>
</evidence>
<dbReference type="GO" id="GO:0006351">
    <property type="term" value="P:DNA-templated transcription"/>
    <property type="evidence" value="ECO:0007669"/>
    <property type="project" value="InterPro"/>
</dbReference>
<dbReference type="CDD" id="cd12148">
    <property type="entry name" value="fungal_TF_MHR"/>
    <property type="match status" value="1"/>
</dbReference>
<dbReference type="GO" id="GO:0003677">
    <property type="term" value="F:DNA binding"/>
    <property type="evidence" value="ECO:0007669"/>
    <property type="project" value="InterPro"/>
</dbReference>
<dbReference type="Proteomes" id="UP000738349">
    <property type="component" value="Unassembled WGS sequence"/>
</dbReference>
<dbReference type="AlphaFoldDB" id="A0A9P9DWU5"/>
<dbReference type="Pfam" id="PF04082">
    <property type="entry name" value="Fungal_trans"/>
    <property type="match status" value="1"/>
</dbReference>